<organism evidence="1">
    <name type="scientific">bioreactor metagenome</name>
    <dbReference type="NCBI Taxonomy" id="1076179"/>
    <lineage>
        <taxon>unclassified sequences</taxon>
        <taxon>metagenomes</taxon>
        <taxon>ecological metagenomes</taxon>
    </lineage>
</organism>
<accession>A0A645GMT3</accession>
<dbReference type="InterPro" id="IPR058240">
    <property type="entry name" value="rSAM_sf"/>
</dbReference>
<evidence type="ECO:0000313" key="1">
    <source>
        <dbReference type="EMBL" id="MPN27182.1"/>
    </source>
</evidence>
<dbReference type="Gene3D" id="3.20.20.70">
    <property type="entry name" value="Aldolase class I"/>
    <property type="match status" value="1"/>
</dbReference>
<dbReference type="SUPFAM" id="SSF102114">
    <property type="entry name" value="Radical SAM enzymes"/>
    <property type="match status" value="1"/>
</dbReference>
<evidence type="ECO:0008006" key="2">
    <source>
        <dbReference type="Google" id="ProtNLM"/>
    </source>
</evidence>
<protein>
    <recommendedName>
        <fullName evidence="2">Biotin synthase</fullName>
    </recommendedName>
</protein>
<proteinExistence type="predicted"/>
<dbReference type="EMBL" id="VSSQ01076976">
    <property type="protein sequence ID" value="MPN27182.1"/>
    <property type="molecule type" value="Genomic_DNA"/>
</dbReference>
<comment type="caution">
    <text evidence="1">The sequence shown here is derived from an EMBL/GenBank/DDBJ whole genome shotgun (WGS) entry which is preliminary data.</text>
</comment>
<gene>
    <name evidence="1" type="ORF">SDC9_174609</name>
</gene>
<dbReference type="AlphaFoldDB" id="A0A645GMT3"/>
<reference evidence="1" key="1">
    <citation type="submission" date="2019-08" db="EMBL/GenBank/DDBJ databases">
        <authorList>
            <person name="Kucharzyk K."/>
            <person name="Murdoch R.W."/>
            <person name="Higgins S."/>
            <person name="Loffler F."/>
        </authorList>
    </citation>
    <scope>NUCLEOTIDE SEQUENCE</scope>
</reference>
<dbReference type="InterPro" id="IPR013785">
    <property type="entry name" value="Aldolase_TIM"/>
</dbReference>
<name>A0A645GMT3_9ZZZZ</name>
<sequence length="142" mass="15829">MQDYVECYKNLSRKVRVMPHICIGLAGGELRGEYKAMELLGELGVETLTFIIFMPTRGTQFADRKPPCIGEVAKLLSVARLKFPDIPLHLGCMRPGGRYREEIDKWSVRIGINTIVNPAPAAVRLAEKLGLVITRGEECCVL</sequence>